<feature type="chain" id="PRO_5039080520" description="Transcobalamin-like C-terminal domain-containing protein" evidence="2">
    <location>
        <begin position="23"/>
        <end position="150"/>
    </location>
</feature>
<dbReference type="Pfam" id="PF14478">
    <property type="entry name" value="DUF4430"/>
    <property type="match status" value="1"/>
</dbReference>
<accession>A0A233V868</accession>
<feature type="region of interest" description="Disordered" evidence="1">
    <location>
        <begin position="26"/>
        <end position="53"/>
    </location>
</feature>
<dbReference type="EMBL" id="NDYC01000009">
    <property type="protein sequence ID" value="OXZ28585.1"/>
    <property type="molecule type" value="Genomic_DNA"/>
</dbReference>
<dbReference type="InterPro" id="IPR027954">
    <property type="entry name" value="Transcobalamin-like_C"/>
</dbReference>
<evidence type="ECO:0000313" key="5">
    <source>
        <dbReference type="Proteomes" id="UP000215413"/>
    </source>
</evidence>
<dbReference type="AlphaFoldDB" id="A0A233V868"/>
<gene>
    <name evidence="4" type="ORF">B9N49_01420</name>
</gene>
<evidence type="ECO:0000256" key="1">
    <source>
        <dbReference type="SAM" id="MobiDB-lite"/>
    </source>
</evidence>
<reference evidence="5" key="1">
    <citation type="submission" date="2017-04" db="EMBL/GenBank/DDBJ databases">
        <title>Finegoldia magna isolated from orthopedic joint implant-associated infections.</title>
        <authorList>
            <person name="Bjorklund S."/>
            <person name="Bruggemann H."/>
            <person name="Jensen A."/>
            <person name="Hellmark B."/>
            <person name="Soderquist B."/>
        </authorList>
    </citation>
    <scope>NUCLEOTIDE SEQUENCE [LARGE SCALE GENOMIC DNA]</scope>
    <source>
        <strain evidence="5">CCUG 54800</strain>
    </source>
</reference>
<name>A0A233V868_FINMA</name>
<dbReference type="PROSITE" id="PS51257">
    <property type="entry name" value="PROKAR_LIPOPROTEIN"/>
    <property type="match status" value="1"/>
</dbReference>
<proteinExistence type="predicted"/>
<keyword evidence="2" id="KW-0732">Signal</keyword>
<feature type="signal peptide" evidence="2">
    <location>
        <begin position="1"/>
        <end position="22"/>
    </location>
</feature>
<evidence type="ECO:0000259" key="3">
    <source>
        <dbReference type="Pfam" id="PF14478"/>
    </source>
</evidence>
<protein>
    <recommendedName>
        <fullName evidence="3">Transcobalamin-like C-terminal domain-containing protein</fullName>
    </recommendedName>
</protein>
<feature type="compositionally biased region" description="Basic and acidic residues" evidence="1">
    <location>
        <begin position="40"/>
        <end position="53"/>
    </location>
</feature>
<evidence type="ECO:0000256" key="2">
    <source>
        <dbReference type="SAM" id="SignalP"/>
    </source>
</evidence>
<dbReference type="Proteomes" id="UP000215413">
    <property type="component" value="Unassembled WGS sequence"/>
</dbReference>
<feature type="domain" description="Transcobalamin-like C-terminal" evidence="3">
    <location>
        <begin position="83"/>
        <end position="147"/>
    </location>
</feature>
<sequence>MIMKKKLLVLMMLVFSLTACNAQNDKANEPAKTETTQEQAKTDENKTEEKAADKEATKVQIIVMDEVNNKEILKEDAEIKKDENLQQYLEKNHKAVFEKGMMTELEGVKQDPAKKQYWMYYVNDKMAEVGIGDYKVNENDKIEFKFQEMK</sequence>
<evidence type="ECO:0000313" key="4">
    <source>
        <dbReference type="EMBL" id="OXZ28585.1"/>
    </source>
</evidence>
<comment type="caution">
    <text evidence="4">The sequence shown here is derived from an EMBL/GenBank/DDBJ whole genome shotgun (WGS) entry which is preliminary data.</text>
</comment>
<organism evidence="4 5">
    <name type="scientific">Finegoldia magna</name>
    <name type="common">Peptostreptococcus magnus</name>
    <dbReference type="NCBI Taxonomy" id="1260"/>
    <lineage>
        <taxon>Bacteria</taxon>
        <taxon>Bacillati</taxon>
        <taxon>Bacillota</taxon>
        <taxon>Tissierellia</taxon>
        <taxon>Tissierellales</taxon>
        <taxon>Peptoniphilaceae</taxon>
        <taxon>Finegoldia</taxon>
    </lineage>
</organism>
<dbReference type="Gene3D" id="2.170.130.30">
    <property type="match status" value="1"/>
</dbReference>